<evidence type="ECO:0000313" key="1">
    <source>
        <dbReference type="EMBL" id="RUM95324.1"/>
    </source>
</evidence>
<dbReference type="RefSeq" id="WP_128628737.1">
    <property type="nucleotide sequence ID" value="NZ_RKST01000050.1"/>
</dbReference>
<keyword evidence="2" id="KW-1185">Reference proteome</keyword>
<proteinExistence type="predicted"/>
<protein>
    <recommendedName>
        <fullName evidence="3">ATP-binding protein</fullName>
    </recommendedName>
</protein>
<dbReference type="AlphaFoldDB" id="A0A432UZE9"/>
<comment type="caution">
    <text evidence="1">The sequence shown here is derived from an EMBL/GenBank/DDBJ whole genome shotgun (WGS) entry which is preliminary data.</text>
</comment>
<accession>A0A432UZE9</accession>
<reference evidence="1 2" key="1">
    <citation type="submission" date="2018-11" db="EMBL/GenBank/DDBJ databases">
        <title>Pseudaminobacter arsenicus sp. nov., an arsenic-resistant bacterium isolated from arsenic-rich aquifers.</title>
        <authorList>
            <person name="Mu Y."/>
        </authorList>
    </citation>
    <scope>NUCLEOTIDE SEQUENCE [LARGE SCALE GENOMIC DNA]</scope>
    <source>
        <strain evidence="1 2">CB3</strain>
    </source>
</reference>
<evidence type="ECO:0008006" key="3">
    <source>
        <dbReference type="Google" id="ProtNLM"/>
    </source>
</evidence>
<organism evidence="1 2">
    <name type="scientific">Borborobacter arsenicus</name>
    <dbReference type="NCBI Taxonomy" id="1851146"/>
    <lineage>
        <taxon>Bacteria</taxon>
        <taxon>Pseudomonadati</taxon>
        <taxon>Pseudomonadota</taxon>
        <taxon>Alphaproteobacteria</taxon>
        <taxon>Hyphomicrobiales</taxon>
        <taxon>Phyllobacteriaceae</taxon>
        <taxon>Borborobacter</taxon>
    </lineage>
</organism>
<evidence type="ECO:0000313" key="2">
    <source>
        <dbReference type="Proteomes" id="UP000281647"/>
    </source>
</evidence>
<dbReference type="Proteomes" id="UP000281647">
    <property type="component" value="Unassembled WGS sequence"/>
</dbReference>
<dbReference type="EMBL" id="RKST01000050">
    <property type="protein sequence ID" value="RUM95324.1"/>
    <property type="molecule type" value="Genomic_DNA"/>
</dbReference>
<name>A0A432UZE9_9HYPH</name>
<gene>
    <name evidence="1" type="ORF">EET67_23905</name>
</gene>
<sequence length="342" mass="38597">MSEKAPSYPPEIMCFERNLDQTAGFLARLRRRLLSVGPRPSWTRNKNGTPRLRSYLDFARIEEISTSCALVLAAEYERIGKIIGSPPPVVNLDEWNEPVFFRLWQLGFFPLLGLTESNLADQVTEDENSMTLRFFSGANAEETEQADRMLQRLAKFIDPENSLPDDIAIPLNSALSEAMVNVGMHAYPENYPFPFRHIGRWWLSGSANRKSRTLTVAIYDQGATIPVTYRELATAAKVRAFLAENWPLKDNHVFAADAVHIEAAMKYGNTQSQKPNRGKGLPQMQEAIDVCGNDRLMILSRGGRYIYHSAKKTERSTFHSSIGGTLIEWTVTLPSHLPRPLQ</sequence>
<dbReference type="OrthoDB" id="7605169at2"/>